<dbReference type="PANTHER" id="PTHR44688:SF16">
    <property type="entry name" value="DNA-BINDING TRANSCRIPTIONAL ACTIVATOR DEVR_DOSR"/>
    <property type="match status" value="1"/>
</dbReference>
<sequence>MGRENMTITKVRLIIDSSAGDELARAKLVDLHQIVVDQVMRLKMKEAVKVTIEYGEADPDDRLSSQATDGVENDGGGLQAGKMDSLSERQRQIAEMLCNHYSIKRIADELYVSVNTVKKHIQNMKKALGIDASGADFIYTVKQMLQKGGNDEKVMLQSE</sequence>
<dbReference type="PRINTS" id="PR00038">
    <property type="entry name" value="HTHLUXR"/>
</dbReference>
<organism evidence="6 7">
    <name type="scientific">Paenibacillus planticolens</name>
    <dbReference type="NCBI Taxonomy" id="2654976"/>
    <lineage>
        <taxon>Bacteria</taxon>
        <taxon>Bacillati</taxon>
        <taxon>Bacillota</taxon>
        <taxon>Bacilli</taxon>
        <taxon>Bacillales</taxon>
        <taxon>Paenibacillaceae</taxon>
        <taxon>Paenibacillus</taxon>
    </lineage>
</organism>
<evidence type="ECO:0000256" key="4">
    <source>
        <dbReference type="SAM" id="MobiDB-lite"/>
    </source>
</evidence>
<keyword evidence="3" id="KW-0804">Transcription</keyword>
<dbReference type="EMBL" id="WHNZ01000086">
    <property type="protein sequence ID" value="NOV04653.1"/>
    <property type="molecule type" value="Genomic_DNA"/>
</dbReference>
<evidence type="ECO:0000313" key="6">
    <source>
        <dbReference type="EMBL" id="NOV04653.1"/>
    </source>
</evidence>
<evidence type="ECO:0000256" key="3">
    <source>
        <dbReference type="ARBA" id="ARBA00023163"/>
    </source>
</evidence>
<accession>A0ABX2A0Y1</accession>
<evidence type="ECO:0000313" key="7">
    <source>
        <dbReference type="Proteomes" id="UP000618579"/>
    </source>
</evidence>
<evidence type="ECO:0000256" key="1">
    <source>
        <dbReference type="ARBA" id="ARBA00023015"/>
    </source>
</evidence>
<dbReference type="Proteomes" id="UP000618579">
    <property type="component" value="Unassembled WGS sequence"/>
</dbReference>
<proteinExistence type="predicted"/>
<dbReference type="InterPro" id="IPR036388">
    <property type="entry name" value="WH-like_DNA-bd_sf"/>
</dbReference>
<feature type="region of interest" description="Disordered" evidence="4">
    <location>
        <begin position="59"/>
        <end position="84"/>
    </location>
</feature>
<evidence type="ECO:0000259" key="5">
    <source>
        <dbReference type="SMART" id="SM00421"/>
    </source>
</evidence>
<feature type="domain" description="HTH luxR-type" evidence="5">
    <location>
        <begin position="83"/>
        <end position="141"/>
    </location>
</feature>
<dbReference type="Gene3D" id="1.10.10.10">
    <property type="entry name" value="Winged helix-like DNA-binding domain superfamily/Winged helix DNA-binding domain"/>
    <property type="match status" value="1"/>
</dbReference>
<dbReference type="CDD" id="cd06170">
    <property type="entry name" value="LuxR_C_like"/>
    <property type="match status" value="1"/>
</dbReference>
<dbReference type="Pfam" id="PF00196">
    <property type="entry name" value="GerE"/>
    <property type="match status" value="1"/>
</dbReference>
<keyword evidence="7" id="KW-1185">Reference proteome</keyword>
<dbReference type="SMART" id="SM00421">
    <property type="entry name" value="HTH_LUXR"/>
    <property type="match status" value="1"/>
</dbReference>
<name>A0ABX2A0Y1_9BACL</name>
<dbReference type="PANTHER" id="PTHR44688">
    <property type="entry name" value="DNA-BINDING TRANSCRIPTIONAL ACTIVATOR DEVR_DOSR"/>
    <property type="match status" value="1"/>
</dbReference>
<dbReference type="InterPro" id="IPR000792">
    <property type="entry name" value="Tscrpt_reg_LuxR_C"/>
</dbReference>
<keyword evidence="1" id="KW-0805">Transcription regulation</keyword>
<dbReference type="SUPFAM" id="SSF46894">
    <property type="entry name" value="C-terminal effector domain of the bipartite response regulators"/>
    <property type="match status" value="1"/>
</dbReference>
<gene>
    <name evidence="6" type="ORF">GC097_32310</name>
</gene>
<dbReference type="InterPro" id="IPR016032">
    <property type="entry name" value="Sig_transdc_resp-reg_C-effctor"/>
</dbReference>
<evidence type="ECO:0000256" key="2">
    <source>
        <dbReference type="ARBA" id="ARBA00023125"/>
    </source>
</evidence>
<keyword evidence="2" id="KW-0238">DNA-binding</keyword>
<comment type="caution">
    <text evidence="6">The sequence shown here is derived from an EMBL/GenBank/DDBJ whole genome shotgun (WGS) entry which is preliminary data.</text>
</comment>
<protein>
    <submittedName>
        <fullName evidence="6">HTH domain-containing protein</fullName>
    </submittedName>
</protein>
<reference evidence="6 7" key="1">
    <citation type="submission" date="2019-10" db="EMBL/GenBank/DDBJ databases">
        <title>Description of Paenibacillus pedi sp. nov.</title>
        <authorList>
            <person name="Carlier A."/>
            <person name="Qi S."/>
        </authorList>
    </citation>
    <scope>NUCLEOTIDE SEQUENCE [LARGE SCALE GENOMIC DNA]</scope>
    <source>
        <strain evidence="6 7">LMG 31457</strain>
    </source>
</reference>